<proteinExistence type="predicted"/>
<protein>
    <submittedName>
        <fullName evidence="1">Uncharacterized protein</fullName>
    </submittedName>
</protein>
<organism evidence="1 2">
    <name type="scientific">Arctium lappa</name>
    <name type="common">Greater burdock</name>
    <name type="synonym">Lappa major</name>
    <dbReference type="NCBI Taxonomy" id="4217"/>
    <lineage>
        <taxon>Eukaryota</taxon>
        <taxon>Viridiplantae</taxon>
        <taxon>Streptophyta</taxon>
        <taxon>Embryophyta</taxon>
        <taxon>Tracheophyta</taxon>
        <taxon>Spermatophyta</taxon>
        <taxon>Magnoliopsida</taxon>
        <taxon>eudicotyledons</taxon>
        <taxon>Gunneridae</taxon>
        <taxon>Pentapetalae</taxon>
        <taxon>asterids</taxon>
        <taxon>campanulids</taxon>
        <taxon>Asterales</taxon>
        <taxon>Asteraceae</taxon>
        <taxon>Carduoideae</taxon>
        <taxon>Cardueae</taxon>
        <taxon>Arctiinae</taxon>
        <taxon>Arctium</taxon>
    </lineage>
</organism>
<accession>A0ACB9ELD6</accession>
<reference evidence="2" key="1">
    <citation type="journal article" date="2022" name="Mol. Ecol. Resour.">
        <title>The genomes of chicory, endive, great burdock and yacon provide insights into Asteraceae palaeo-polyploidization history and plant inulin production.</title>
        <authorList>
            <person name="Fan W."/>
            <person name="Wang S."/>
            <person name="Wang H."/>
            <person name="Wang A."/>
            <person name="Jiang F."/>
            <person name="Liu H."/>
            <person name="Zhao H."/>
            <person name="Xu D."/>
            <person name="Zhang Y."/>
        </authorList>
    </citation>
    <scope>NUCLEOTIDE SEQUENCE [LARGE SCALE GENOMIC DNA]</scope>
    <source>
        <strain evidence="2">cv. Niubang</strain>
    </source>
</reference>
<sequence>MMSTKVDTQNLIRTAKEIFPDDELFERYEDELLVLFNEHGFGGSSVTRDLMDGSPEIPIPSFNLGINQHIQCDDHQKTMKVKAPITSSDDQVKPLRREVHEWSLTAFDRPEDFVYASETGETVTQAIIETLVATMNVDGRVINGWVDVLNYEEVFRSPSSPQRFFFKTNILADGVTFYYMHDFNKRFELFHRNLRWAANNNEDAVNMKNLNMVFFPLSRGSQLYCVVLNLKTPSVEIIDSSARDGQIDDVYDYDVSILQTMMIRHLKLLAHCAGELLEGVEQKRLEMTWRTKNDRINSGVFLMRHMETYMGEAGRRWNAGLDKEGQTQLRQLAILRKKYTAKMVLSDNNKRKGFVESYIARFNALDKASRGQIAERADTTRRQRLRSIIF</sequence>
<keyword evidence="2" id="KW-1185">Reference proteome</keyword>
<gene>
    <name evidence="1" type="ORF">L6452_06956</name>
</gene>
<evidence type="ECO:0000313" key="2">
    <source>
        <dbReference type="Proteomes" id="UP001055879"/>
    </source>
</evidence>
<comment type="caution">
    <text evidence="1">The sequence shown here is derived from an EMBL/GenBank/DDBJ whole genome shotgun (WGS) entry which is preliminary data.</text>
</comment>
<reference evidence="1 2" key="2">
    <citation type="journal article" date="2022" name="Mol. Ecol. Resour.">
        <title>The genomes of chicory, endive, great burdock and yacon provide insights into Asteraceae paleo-polyploidization history and plant inulin production.</title>
        <authorList>
            <person name="Fan W."/>
            <person name="Wang S."/>
            <person name="Wang H."/>
            <person name="Wang A."/>
            <person name="Jiang F."/>
            <person name="Liu H."/>
            <person name="Zhao H."/>
            <person name="Xu D."/>
            <person name="Zhang Y."/>
        </authorList>
    </citation>
    <scope>NUCLEOTIDE SEQUENCE [LARGE SCALE GENOMIC DNA]</scope>
    <source>
        <strain evidence="2">cv. Niubang</strain>
    </source>
</reference>
<dbReference type="EMBL" id="CM042048">
    <property type="protein sequence ID" value="KAI3759267.1"/>
    <property type="molecule type" value="Genomic_DNA"/>
</dbReference>
<name>A0ACB9ELD6_ARCLA</name>
<dbReference type="Proteomes" id="UP001055879">
    <property type="component" value="Linkage Group LG02"/>
</dbReference>
<evidence type="ECO:0000313" key="1">
    <source>
        <dbReference type="EMBL" id="KAI3759267.1"/>
    </source>
</evidence>